<feature type="region of interest" description="Disordered" evidence="1">
    <location>
        <begin position="1"/>
        <end position="48"/>
    </location>
</feature>
<dbReference type="Proteomes" id="UP000323011">
    <property type="component" value="Unassembled WGS sequence"/>
</dbReference>
<reference evidence="2 3" key="1">
    <citation type="submission" date="2019-07" db="EMBL/GenBank/DDBJ databases">
        <title>Genomes of Cafeteria roenbergensis.</title>
        <authorList>
            <person name="Fischer M.G."/>
            <person name="Hackl T."/>
            <person name="Roman M."/>
        </authorList>
    </citation>
    <scope>NUCLEOTIDE SEQUENCE [LARGE SCALE GENOMIC DNA]</scope>
    <source>
        <strain evidence="2 3">BVI</strain>
    </source>
</reference>
<feature type="region of interest" description="Disordered" evidence="1">
    <location>
        <begin position="335"/>
        <end position="399"/>
    </location>
</feature>
<evidence type="ECO:0000313" key="2">
    <source>
        <dbReference type="EMBL" id="KAA0156602.1"/>
    </source>
</evidence>
<feature type="compositionally biased region" description="Acidic residues" evidence="1">
    <location>
        <begin position="352"/>
        <end position="362"/>
    </location>
</feature>
<keyword evidence="3" id="KW-1185">Reference proteome</keyword>
<feature type="compositionally biased region" description="Low complexity" evidence="1">
    <location>
        <begin position="443"/>
        <end position="463"/>
    </location>
</feature>
<proteinExistence type="predicted"/>
<feature type="compositionally biased region" description="Basic and acidic residues" evidence="1">
    <location>
        <begin position="363"/>
        <end position="380"/>
    </location>
</feature>
<evidence type="ECO:0000313" key="3">
    <source>
        <dbReference type="Proteomes" id="UP000323011"/>
    </source>
</evidence>
<name>A0A5A8CTY2_CAFRO</name>
<feature type="compositionally biased region" description="Basic and acidic residues" evidence="1">
    <location>
        <begin position="271"/>
        <end position="282"/>
    </location>
</feature>
<dbReference type="EMBL" id="VLTN01000003">
    <property type="protein sequence ID" value="KAA0156602.1"/>
    <property type="molecule type" value="Genomic_DNA"/>
</dbReference>
<feature type="region of interest" description="Disordered" evidence="1">
    <location>
        <begin position="167"/>
        <end position="207"/>
    </location>
</feature>
<comment type="caution">
    <text evidence="2">The sequence shown here is derived from an EMBL/GenBank/DDBJ whole genome shotgun (WGS) entry which is preliminary data.</text>
</comment>
<feature type="region of interest" description="Disordered" evidence="1">
    <location>
        <begin position="246"/>
        <end position="292"/>
    </location>
</feature>
<organism evidence="2 3">
    <name type="scientific">Cafeteria roenbergensis</name>
    <name type="common">Marine flagellate</name>
    <dbReference type="NCBI Taxonomy" id="33653"/>
    <lineage>
        <taxon>Eukaryota</taxon>
        <taxon>Sar</taxon>
        <taxon>Stramenopiles</taxon>
        <taxon>Bigyra</taxon>
        <taxon>Opalozoa</taxon>
        <taxon>Bicosoecida</taxon>
        <taxon>Cafeteriaceae</taxon>
        <taxon>Cafeteria</taxon>
    </lineage>
</organism>
<dbReference type="AlphaFoldDB" id="A0A5A8CTY2"/>
<feature type="region of interest" description="Disordered" evidence="1">
    <location>
        <begin position="442"/>
        <end position="470"/>
    </location>
</feature>
<sequence length="499" mass="50570">MPPAASEHSVRPARFDPSSRTPASGPARPASPWTPVMDPRKAAAPSEPPYYSHQGMMYAVGVPPGADVYGGYAQAGMPVGMQHQPYAMPPHAYFGADPVAAQYAGGFGFGGHAHHGGGRPQAYAPGPPAAWRHAEPSAADFGAGHLGSAPPPSHMSGLLSLTAAAAAANRQAASNRGTPEDHKAHARPGQPFFQNDGQLHSAPFPGEASDVGAPVLLMSQPYGLAYAPHHAHAPGADSHQFAAHAGAYGRPGAPEHGGWPGSLAAGPAHGMPDHATAHHGDDDSTTAGPGGARASEFNLDSCGPFRCGKVHGVDIGSRTHTVTWKDIHRLAAGGTADSDLAGHGGASRAHEEEQDEEDDDDDTHSGRTSRDGETSHDREGALGPSQDGPHGAKSVLVPTGGVLPVVPSMSSHRAAMGSTMGSHGYHTSASADVHGVFGRLQHASSPTGAASSANTASTAVSETGEPGCEPSARARVITICPPNLSSPGLDAALPTSSRG</sequence>
<accession>A0A5A8CTY2</accession>
<protein>
    <submittedName>
        <fullName evidence="2">Uncharacterized protein</fullName>
    </submittedName>
</protein>
<evidence type="ECO:0000256" key="1">
    <source>
        <dbReference type="SAM" id="MobiDB-lite"/>
    </source>
</evidence>
<gene>
    <name evidence="2" type="ORF">FNF29_00713</name>
</gene>